<dbReference type="SUPFAM" id="SSF51735">
    <property type="entry name" value="NAD(P)-binding Rossmann-fold domains"/>
    <property type="match status" value="1"/>
</dbReference>
<accession>A0ABD5HYX9</accession>
<dbReference type="Pfam" id="PF13602">
    <property type="entry name" value="ADH_zinc_N_2"/>
    <property type="match status" value="1"/>
</dbReference>
<evidence type="ECO:0000313" key="2">
    <source>
        <dbReference type="Proteomes" id="UP001272716"/>
    </source>
</evidence>
<comment type="caution">
    <text evidence="1">The sequence shown here is derived from an EMBL/GenBank/DDBJ whole genome shotgun (WGS) entry which is preliminary data.</text>
</comment>
<evidence type="ECO:0008006" key="3">
    <source>
        <dbReference type="Google" id="ProtNLM"/>
    </source>
</evidence>
<dbReference type="InterPro" id="IPR036291">
    <property type="entry name" value="NAD(P)-bd_dom_sf"/>
</dbReference>
<protein>
    <recommendedName>
        <fullName evidence="3">Quinone oxidoreductase</fullName>
    </recommendedName>
</protein>
<dbReference type="PANTHER" id="PTHR43677">
    <property type="entry name" value="SHORT-CHAIN DEHYDROGENASE/REDUCTASE"/>
    <property type="match status" value="1"/>
</dbReference>
<dbReference type="AlphaFoldDB" id="A0ABD5HYX9"/>
<organism evidence="1 2">
    <name type="scientific">Bacillus thuringiensis serovar toumanoffi</name>
    <dbReference type="NCBI Taxonomy" id="180862"/>
    <lineage>
        <taxon>Bacteria</taxon>
        <taxon>Bacillati</taxon>
        <taxon>Bacillota</taxon>
        <taxon>Bacilli</taxon>
        <taxon>Bacillales</taxon>
        <taxon>Bacillaceae</taxon>
        <taxon>Bacillus</taxon>
        <taxon>Bacillus cereus group</taxon>
    </lineage>
</organism>
<proteinExistence type="predicted"/>
<dbReference type="EMBL" id="JAWQCK010000007">
    <property type="protein sequence ID" value="MDW9210122.1"/>
    <property type="molecule type" value="Genomic_DNA"/>
</dbReference>
<dbReference type="InterPro" id="IPR051397">
    <property type="entry name" value="Zn-ADH-like_protein"/>
</dbReference>
<dbReference type="PANTHER" id="PTHR43677:SF4">
    <property type="entry name" value="QUINONE OXIDOREDUCTASE-LIKE PROTEIN 2"/>
    <property type="match status" value="1"/>
</dbReference>
<reference evidence="1 2" key="1">
    <citation type="submission" date="2023-10" db="EMBL/GenBank/DDBJ databases">
        <title>Draft Genome Sequence of Bacillus thuringiensis serovar. toumanoffi 4059: Identification of a Novel Cry Protein Candidate.</title>
        <authorList>
            <person name="Murdoch R.W."/>
            <person name="Gemler B."/>
            <person name="Heater B.S."/>
        </authorList>
    </citation>
    <scope>NUCLEOTIDE SEQUENCE [LARGE SCALE GENOMIC DNA]</scope>
    <source>
        <strain evidence="1 2">4059</strain>
    </source>
</reference>
<name>A0ABD5HYX9_BACTU</name>
<evidence type="ECO:0000313" key="1">
    <source>
        <dbReference type="EMBL" id="MDW9210122.1"/>
    </source>
</evidence>
<dbReference type="Gene3D" id="3.40.50.720">
    <property type="entry name" value="NAD(P)-binding Rossmann-like Domain"/>
    <property type="match status" value="1"/>
</dbReference>
<sequence>MNIILDSISGTVSERSLNCLAYYGRLVHFGNASGEIGNFQTKDLHASCRSILSFSFGTTRKKRPELLQETANEVFRYLRDGRLQIKATKSFPLQNAGKAHEWVESRKSTGKVILTVQSSS</sequence>
<dbReference type="Proteomes" id="UP001272716">
    <property type="component" value="Unassembled WGS sequence"/>
</dbReference>
<gene>
    <name evidence="1" type="ORF">BTTOUR_15390</name>
</gene>
<dbReference type="Gene3D" id="3.90.180.10">
    <property type="entry name" value="Medium-chain alcohol dehydrogenases, catalytic domain"/>
    <property type="match status" value="1"/>
</dbReference>